<accession>A0A934Q7U8</accession>
<evidence type="ECO:0000313" key="3">
    <source>
        <dbReference type="Proteomes" id="UP000608530"/>
    </source>
</evidence>
<reference evidence="2" key="1">
    <citation type="submission" date="2020-12" db="EMBL/GenBank/DDBJ databases">
        <title>Leucobacter sp. CAS1, isolated from Chromium sludge.</title>
        <authorList>
            <person name="Xu Z."/>
        </authorList>
    </citation>
    <scope>NUCLEOTIDE SEQUENCE</scope>
    <source>
        <strain evidence="2">CSA1</strain>
    </source>
</reference>
<evidence type="ECO:0000313" key="2">
    <source>
        <dbReference type="EMBL" id="MBK0418269.1"/>
    </source>
</evidence>
<keyword evidence="3" id="KW-1185">Reference proteome</keyword>
<feature type="region of interest" description="Disordered" evidence="1">
    <location>
        <begin position="29"/>
        <end position="58"/>
    </location>
</feature>
<dbReference type="EMBL" id="JAEHOH010000006">
    <property type="protein sequence ID" value="MBK0418269.1"/>
    <property type="molecule type" value="Genomic_DNA"/>
</dbReference>
<feature type="region of interest" description="Disordered" evidence="1">
    <location>
        <begin position="1"/>
        <end position="20"/>
    </location>
</feature>
<gene>
    <name evidence="2" type="ORF">JD276_04390</name>
</gene>
<proteinExistence type="predicted"/>
<sequence length="58" mass="5903">MSAYTEAEGTDPGADESAITDAMILVAVEDILSTETPPSDAPPEDASPDPNTDPSPAE</sequence>
<comment type="caution">
    <text evidence="2">The sequence shown here is derived from an EMBL/GenBank/DDBJ whole genome shotgun (WGS) entry which is preliminary data.</text>
</comment>
<evidence type="ECO:0000256" key="1">
    <source>
        <dbReference type="SAM" id="MobiDB-lite"/>
    </source>
</evidence>
<protein>
    <submittedName>
        <fullName evidence="2">Uncharacterized protein</fullName>
    </submittedName>
</protein>
<organism evidence="2 3">
    <name type="scientific">Leucobacter chromiisoli</name>
    <dbReference type="NCBI Taxonomy" id="2796471"/>
    <lineage>
        <taxon>Bacteria</taxon>
        <taxon>Bacillati</taxon>
        <taxon>Actinomycetota</taxon>
        <taxon>Actinomycetes</taxon>
        <taxon>Micrococcales</taxon>
        <taxon>Microbacteriaceae</taxon>
        <taxon>Leucobacter</taxon>
    </lineage>
</organism>
<dbReference type="Proteomes" id="UP000608530">
    <property type="component" value="Unassembled WGS sequence"/>
</dbReference>
<name>A0A934Q7U8_9MICO</name>
<dbReference type="RefSeq" id="WP_200114296.1">
    <property type="nucleotide sequence ID" value="NZ_JAEHOH010000006.1"/>
</dbReference>
<dbReference type="AlphaFoldDB" id="A0A934Q7U8"/>